<evidence type="ECO:0000313" key="3">
    <source>
        <dbReference type="Proteomes" id="UP000606653"/>
    </source>
</evidence>
<organism evidence="2 3">
    <name type="scientific">Saccharibacillus kuerlensis</name>
    <dbReference type="NCBI Taxonomy" id="459527"/>
    <lineage>
        <taxon>Bacteria</taxon>
        <taxon>Bacillati</taxon>
        <taxon>Bacillota</taxon>
        <taxon>Bacilli</taxon>
        <taxon>Bacillales</taxon>
        <taxon>Paenibacillaceae</taxon>
        <taxon>Saccharibacillus</taxon>
    </lineage>
</organism>
<evidence type="ECO:0000256" key="1">
    <source>
        <dbReference type="SAM" id="Phobius"/>
    </source>
</evidence>
<protein>
    <recommendedName>
        <fullName evidence="4">DUF1294 domain-containing protein</fullName>
    </recommendedName>
</protein>
<feature type="transmembrane region" description="Helical" evidence="1">
    <location>
        <begin position="6"/>
        <end position="26"/>
    </location>
</feature>
<sequence length="98" mass="11167">MTVTIPMIDLVLAGFLIVLNIAAYIVMASDKRRTKKGRRRVPERTLFTWAFVGGALGIWAAMRKKRHKTQHASFRFGVPALLLFNIAIYSGLFYLINR</sequence>
<feature type="transmembrane region" description="Helical" evidence="1">
    <location>
        <begin position="74"/>
        <end position="96"/>
    </location>
</feature>
<dbReference type="EMBL" id="BMLN01000012">
    <property type="protein sequence ID" value="GGO06900.1"/>
    <property type="molecule type" value="Genomic_DNA"/>
</dbReference>
<name>A0ABQ2L922_9BACL</name>
<dbReference type="RefSeq" id="WP_018978114.1">
    <property type="nucleotide sequence ID" value="NZ_BMLN01000012.1"/>
</dbReference>
<proteinExistence type="predicted"/>
<dbReference type="InterPro" id="IPR012156">
    <property type="entry name" value="Cold_shock_CspA"/>
</dbReference>
<dbReference type="PIRSF" id="PIRSF002599">
    <property type="entry name" value="Cold_shock_A"/>
    <property type="match status" value="1"/>
</dbReference>
<feature type="transmembrane region" description="Helical" evidence="1">
    <location>
        <begin position="46"/>
        <end position="62"/>
    </location>
</feature>
<accession>A0ABQ2L922</accession>
<keyword evidence="1" id="KW-0472">Membrane</keyword>
<evidence type="ECO:0008006" key="4">
    <source>
        <dbReference type="Google" id="ProtNLM"/>
    </source>
</evidence>
<keyword evidence="3" id="KW-1185">Reference proteome</keyword>
<dbReference type="Pfam" id="PF06961">
    <property type="entry name" value="DUF1294"/>
    <property type="match status" value="1"/>
</dbReference>
<keyword evidence="1" id="KW-0812">Transmembrane</keyword>
<gene>
    <name evidence="2" type="primary">ysdA</name>
    <name evidence="2" type="ORF">GCM10010969_34950</name>
</gene>
<comment type="caution">
    <text evidence="2">The sequence shown here is derived from an EMBL/GenBank/DDBJ whole genome shotgun (WGS) entry which is preliminary data.</text>
</comment>
<reference evidence="3" key="1">
    <citation type="journal article" date="2019" name="Int. J. Syst. Evol. Microbiol.">
        <title>The Global Catalogue of Microorganisms (GCM) 10K type strain sequencing project: providing services to taxonomists for standard genome sequencing and annotation.</title>
        <authorList>
            <consortium name="The Broad Institute Genomics Platform"/>
            <consortium name="The Broad Institute Genome Sequencing Center for Infectious Disease"/>
            <person name="Wu L."/>
            <person name="Ma J."/>
        </authorList>
    </citation>
    <scope>NUCLEOTIDE SEQUENCE [LARGE SCALE GENOMIC DNA]</scope>
    <source>
        <strain evidence="3">CGMCC 1.6964</strain>
    </source>
</reference>
<evidence type="ECO:0000313" key="2">
    <source>
        <dbReference type="EMBL" id="GGO06900.1"/>
    </source>
</evidence>
<dbReference type="Proteomes" id="UP000606653">
    <property type="component" value="Unassembled WGS sequence"/>
</dbReference>
<keyword evidence="1" id="KW-1133">Transmembrane helix</keyword>
<dbReference type="InterPro" id="IPR010718">
    <property type="entry name" value="DUF1294"/>
</dbReference>